<dbReference type="Proteomes" id="UP000006201">
    <property type="component" value="Unassembled WGS sequence"/>
</dbReference>
<organism evidence="2 3">
    <name type="scientific">Pseudoalteromonas tunicata D2</name>
    <dbReference type="NCBI Taxonomy" id="87626"/>
    <lineage>
        <taxon>Bacteria</taxon>
        <taxon>Pseudomonadati</taxon>
        <taxon>Pseudomonadota</taxon>
        <taxon>Gammaproteobacteria</taxon>
        <taxon>Alteromonadales</taxon>
        <taxon>Pseudoalteromonadaceae</taxon>
        <taxon>Pseudoalteromonas</taxon>
    </lineage>
</organism>
<dbReference type="AlphaFoldDB" id="A4C913"/>
<dbReference type="EMBL" id="AAOH01000003">
    <property type="protein sequence ID" value="EAR29078.1"/>
    <property type="molecule type" value="Genomic_DNA"/>
</dbReference>
<protein>
    <recommendedName>
        <fullName evidence="4">DUF3718 domain-containing protein</fullName>
    </recommendedName>
</protein>
<dbReference type="OrthoDB" id="6197363at2"/>
<sequence length="124" mass="13356">MKVTTIILFGAVVSSAVFMSTSVRAEDELVASICDYVAADDKNRLRKKLDDSRLKLRNVYDDILCGGNTLLRHAMSNNASNAGEFIVKQLPKQKLVDSGDFDWANANGHGGSAIAAAIKERAGL</sequence>
<evidence type="ECO:0008006" key="4">
    <source>
        <dbReference type="Google" id="ProtNLM"/>
    </source>
</evidence>
<evidence type="ECO:0000313" key="2">
    <source>
        <dbReference type="EMBL" id="EAR29078.1"/>
    </source>
</evidence>
<dbReference type="eggNOG" id="ENOG502ZW2E">
    <property type="taxonomic scope" value="Bacteria"/>
</dbReference>
<dbReference type="InterPro" id="IPR022193">
    <property type="entry name" value="DUF3718"/>
</dbReference>
<evidence type="ECO:0000313" key="3">
    <source>
        <dbReference type="Proteomes" id="UP000006201"/>
    </source>
</evidence>
<dbReference type="Pfam" id="PF12514">
    <property type="entry name" value="DUF3718"/>
    <property type="match status" value="1"/>
</dbReference>
<dbReference type="HOGENOM" id="CLU_150688_0_0_6"/>
<reference evidence="2 3" key="1">
    <citation type="submission" date="2006-02" db="EMBL/GenBank/DDBJ databases">
        <authorList>
            <person name="Moran M.A."/>
            <person name="Kjelleberg S."/>
            <person name="Egan S."/>
            <person name="Saunders N."/>
            <person name="Thomas T."/>
            <person name="Ferriera S."/>
            <person name="Johnson J."/>
            <person name="Kravitz S."/>
            <person name="Halpern A."/>
            <person name="Remington K."/>
            <person name="Beeson K."/>
            <person name="Tran B."/>
            <person name="Rogers Y.-H."/>
            <person name="Friedman R."/>
            <person name="Venter J.C."/>
        </authorList>
    </citation>
    <scope>NUCLEOTIDE SEQUENCE [LARGE SCALE GENOMIC DNA]</scope>
    <source>
        <strain evidence="2 3">D2</strain>
    </source>
</reference>
<name>A4C913_9GAMM</name>
<accession>A4C913</accession>
<comment type="caution">
    <text evidence="2">The sequence shown here is derived from an EMBL/GenBank/DDBJ whole genome shotgun (WGS) entry which is preliminary data.</text>
</comment>
<dbReference type="STRING" id="87626.PTD2_08539"/>
<proteinExistence type="predicted"/>
<keyword evidence="1" id="KW-0732">Signal</keyword>
<dbReference type="RefSeq" id="WP_009838339.1">
    <property type="nucleotide sequence ID" value="NZ_AAOH01000003.1"/>
</dbReference>
<gene>
    <name evidence="2" type="ORF">PTD2_08539</name>
</gene>
<keyword evidence="3" id="KW-1185">Reference proteome</keyword>
<feature type="signal peptide" evidence="1">
    <location>
        <begin position="1"/>
        <end position="25"/>
    </location>
</feature>
<evidence type="ECO:0000256" key="1">
    <source>
        <dbReference type="SAM" id="SignalP"/>
    </source>
</evidence>
<feature type="chain" id="PRO_5002666042" description="DUF3718 domain-containing protein" evidence="1">
    <location>
        <begin position="26"/>
        <end position="124"/>
    </location>
</feature>